<proteinExistence type="predicted"/>
<dbReference type="InterPro" id="IPR054722">
    <property type="entry name" value="PolX-like_BBD"/>
</dbReference>
<reference evidence="2" key="1">
    <citation type="journal article" date="2014" name="PLoS ONE">
        <title>Transcriptome-Based Identification of ABC Transporters in the Western Tarnished Plant Bug Lygus hesperus.</title>
        <authorList>
            <person name="Hull J.J."/>
            <person name="Chaney K."/>
            <person name="Geib S.M."/>
            <person name="Fabrick J.A."/>
            <person name="Brent C.S."/>
            <person name="Walsh D."/>
            <person name="Lavine L.C."/>
        </authorList>
    </citation>
    <scope>NUCLEOTIDE SEQUENCE</scope>
</reference>
<feature type="domain" description="Retrovirus-related Pol polyprotein from transposon TNT 1-94-like beta-barrel" evidence="1">
    <location>
        <begin position="36"/>
        <end position="117"/>
    </location>
</feature>
<sequence length="140" mass="15675">VMGEDDQQEVALINYSRELSKQLSMHVSEGNTFCAVIDTGATEHLANRKEYFENLKAFDTPKRFTCANKDLDADLVCHYYGDIVIINNGKVSRLKNVLYSPELTVNLFSLRKATGAGMKVTFSKDDAKFLDGSTDKVIKK</sequence>
<reference evidence="2" key="2">
    <citation type="submission" date="2014-07" db="EMBL/GenBank/DDBJ databases">
        <authorList>
            <person name="Hull J."/>
        </authorList>
    </citation>
    <scope>NUCLEOTIDE SEQUENCE</scope>
</reference>
<gene>
    <name evidence="2" type="primary">GIP_103</name>
    <name evidence="2" type="ORF">CM83_9304</name>
</gene>
<protein>
    <submittedName>
        <fullName evidence="2">Copia protein</fullName>
    </submittedName>
</protein>
<dbReference type="AlphaFoldDB" id="A0A0A9X1P6"/>
<name>A0A0A9X1P6_LYGHE</name>
<evidence type="ECO:0000259" key="1">
    <source>
        <dbReference type="Pfam" id="PF22936"/>
    </source>
</evidence>
<feature type="non-terminal residue" evidence="2">
    <location>
        <position position="140"/>
    </location>
</feature>
<accession>A0A0A9X1P6</accession>
<dbReference type="Pfam" id="PF22936">
    <property type="entry name" value="Pol_BBD"/>
    <property type="match status" value="1"/>
</dbReference>
<organism evidence="2">
    <name type="scientific">Lygus hesperus</name>
    <name type="common">Western plant bug</name>
    <dbReference type="NCBI Taxonomy" id="30085"/>
    <lineage>
        <taxon>Eukaryota</taxon>
        <taxon>Metazoa</taxon>
        <taxon>Ecdysozoa</taxon>
        <taxon>Arthropoda</taxon>
        <taxon>Hexapoda</taxon>
        <taxon>Insecta</taxon>
        <taxon>Pterygota</taxon>
        <taxon>Neoptera</taxon>
        <taxon>Paraneoptera</taxon>
        <taxon>Hemiptera</taxon>
        <taxon>Heteroptera</taxon>
        <taxon>Panheteroptera</taxon>
        <taxon>Cimicomorpha</taxon>
        <taxon>Miridae</taxon>
        <taxon>Mirini</taxon>
        <taxon>Lygus</taxon>
    </lineage>
</organism>
<feature type="non-terminal residue" evidence="2">
    <location>
        <position position="1"/>
    </location>
</feature>
<evidence type="ECO:0000313" key="2">
    <source>
        <dbReference type="EMBL" id="JAG14607.1"/>
    </source>
</evidence>
<dbReference type="EMBL" id="GBHO01028997">
    <property type="protein sequence ID" value="JAG14607.1"/>
    <property type="molecule type" value="Transcribed_RNA"/>
</dbReference>